<organism evidence="1 2">
    <name type="scientific">Photobacterium profundum 3TCK</name>
    <dbReference type="NCBI Taxonomy" id="314280"/>
    <lineage>
        <taxon>Bacteria</taxon>
        <taxon>Pseudomonadati</taxon>
        <taxon>Pseudomonadota</taxon>
        <taxon>Gammaproteobacteria</taxon>
        <taxon>Vibrionales</taxon>
        <taxon>Vibrionaceae</taxon>
        <taxon>Photobacterium</taxon>
    </lineage>
</organism>
<comment type="caution">
    <text evidence="1">The sequence shown here is derived from an EMBL/GenBank/DDBJ whole genome shotgun (WGS) entry which is preliminary data.</text>
</comment>
<sequence>MILKVSDYSIAMLFDFNVEVQGQSDSFLSLTHIKLIHIIVNRRFVDEVL</sequence>
<accession>Q1YWI3</accession>
<proteinExistence type="predicted"/>
<dbReference type="AlphaFoldDB" id="Q1YWI3"/>
<dbReference type="Proteomes" id="UP000003789">
    <property type="component" value="Unassembled WGS sequence"/>
</dbReference>
<gene>
    <name evidence="1" type="ORF">P3TCK_10218</name>
</gene>
<dbReference type="HOGENOM" id="CLU_3138947_0_0_6"/>
<evidence type="ECO:0000313" key="1">
    <source>
        <dbReference type="EMBL" id="EAS40619.1"/>
    </source>
</evidence>
<protein>
    <submittedName>
        <fullName evidence="1">Uncharacterized protein</fullName>
    </submittedName>
</protein>
<reference evidence="1 2" key="1">
    <citation type="submission" date="2006-03" db="EMBL/GenBank/DDBJ databases">
        <authorList>
            <person name="Bartlett D.H."/>
            <person name="Valle G."/>
            <person name="Lauro F.M."/>
            <person name="Vezzi A."/>
            <person name="Simonato F."/>
            <person name="Eloe E."/>
            <person name="Vitulo N."/>
            <person name="Stratton T.K."/>
            <person name="D'angelo M."/>
            <person name="Ferriera S."/>
            <person name="Johnson J."/>
            <person name="Kravitz S."/>
            <person name="Beeson K."/>
            <person name="Sutton G."/>
            <person name="Rogers Y."/>
            <person name="Friedman R."/>
            <person name="Frazier M."/>
            <person name="Venter J.C."/>
        </authorList>
    </citation>
    <scope>NUCLEOTIDE SEQUENCE [LARGE SCALE GENOMIC DNA]</scope>
    <source>
        <strain evidence="1 2">3TCK</strain>
    </source>
</reference>
<dbReference type="EMBL" id="AAPH01000052">
    <property type="protein sequence ID" value="EAS40619.1"/>
    <property type="molecule type" value="Genomic_DNA"/>
</dbReference>
<evidence type="ECO:0000313" key="2">
    <source>
        <dbReference type="Proteomes" id="UP000003789"/>
    </source>
</evidence>
<name>Q1YWI3_9GAMM</name>